<keyword evidence="8" id="KW-0653">Protein transport</keyword>
<evidence type="ECO:0000256" key="3">
    <source>
        <dbReference type="ARBA" id="ARBA00021423"/>
    </source>
</evidence>
<keyword evidence="7" id="KW-0970">Cilium biogenesis/degradation</keyword>
<dbReference type="PROSITE" id="PS51419">
    <property type="entry name" value="RAB"/>
    <property type="match status" value="1"/>
</dbReference>
<evidence type="ECO:0000256" key="8">
    <source>
        <dbReference type="ARBA" id="ARBA00022927"/>
    </source>
</evidence>
<dbReference type="SUPFAM" id="SSF52540">
    <property type="entry name" value="P-loop containing nucleoside triphosphate hydrolases"/>
    <property type="match status" value="1"/>
</dbReference>
<dbReference type="OrthoDB" id="10266641at2759"/>
<dbReference type="PANTHER" id="PTHR14983">
    <property type="entry name" value="CILIOGENESIS AND PLANAR POLARITY EFFECTOR 2"/>
    <property type="match status" value="1"/>
</dbReference>
<dbReference type="InterPro" id="IPR027819">
    <property type="entry name" value="C9orf72"/>
</dbReference>
<comment type="subcellular location">
    <subcellularLocation>
        <location evidence="1">Cytoplasm</location>
        <location evidence="1">Cytoskeleton</location>
        <location evidence="1">Cilium basal body</location>
    </subcellularLocation>
</comment>
<reference evidence="14 15" key="1">
    <citation type="submission" date="2020-08" db="EMBL/GenBank/DDBJ databases">
        <authorList>
            <person name="Hejnol A."/>
        </authorList>
    </citation>
    <scope>NUCLEOTIDE SEQUENCE [LARGE SCALE GENOMIC DNA]</scope>
</reference>
<dbReference type="InterPro" id="IPR001806">
    <property type="entry name" value="Small_GTPase"/>
</dbReference>
<keyword evidence="12" id="KW-0966">Cell projection</keyword>
<dbReference type="PROSITE" id="PS51835">
    <property type="entry name" value="DENN_C9ORF72"/>
    <property type="match status" value="1"/>
</dbReference>
<dbReference type="GO" id="GO:0003924">
    <property type="term" value="F:GTPase activity"/>
    <property type="evidence" value="ECO:0007669"/>
    <property type="project" value="InterPro"/>
</dbReference>
<dbReference type="Pfam" id="PF15019">
    <property type="entry name" value="C9orf72-like"/>
    <property type="match status" value="1"/>
</dbReference>
<keyword evidence="10" id="KW-0547">Nucleotide-binding</keyword>
<evidence type="ECO:0000256" key="13">
    <source>
        <dbReference type="ARBA" id="ARBA00030243"/>
    </source>
</evidence>
<evidence type="ECO:0000256" key="4">
    <source>
        <dbReference type="ARBA" id="ARBA00022448"/>
    </source>
</evidence>
<dbReference type="SMART" id="SM00175">
    <property type="entry name" value="RAB"/>
    <property type="match status" value="1"/>
</dbReference>
<dbReference type="GO" id="GO:0015031">
    <property type="term" value="P:protein transport"/>
    <property type="evidence" value="ECO:0007669"/>
    <property type="project" value="UniProtKB-KW"/>
</dbReference>
<sequence>MKHVSPDWLHTDEGRRFLEVLTDKHSGKRKVYSYLERPCFPGSPSEYAYKLFLVGRRSVGKSSTIRKLLGSEIPLKHTETAGIEVNHLYWPVKLLEEKSPIIFKLQLWEAGEGVLKKFDYLLDSCTNNVDGVIFIFSFTDRASWQDVPGMFSRILKPENDCTKIVMGTKLDLHHRSAVSVDDIRSFTDHWKINVLKITNSSPSENGLSELLSISDKLNKTSTKVLKYTAKLTLSSEISRDPFVNEDDYRIYSIQEQSLSVNSHLFGALSTPVKMAIHSLVLLMSTENLSFFLQIHEFWSNWIRRIIHKLRILMHKVNLEKACQSITGMLKEFLLGLSYLSKYSFPKEINSQRTFFNTSMLSDDLLKKAIYSFLICNCNAIVFGQYASEIDQFLHTLSSMMSENRRKTATTLIKNTFTPDISLQGIIIDKNNFKSNSLLINIYASDEPRAIIDLQTKTVSTTFLFEKFKGTHQAVAKAEAIALWENFNLHETVFIDKLELAKCREEETLVTQFLTEMSTLSEVESIRKRHIENFIGVLDLKSVTLVKLIKDMKGEKVDWRMLRDILDLNKPGDFYIVLARSEYICPGIYNTIFGDSRKKMEHLQETFSAF</sequence>
<comment type="caution">
    <text evidence="14">The sequence shown here is derived from an EMBL/GenBank/DDBJ whole genome shotgun (WGS) entry which is preliminary data.</text>
</comment>
<gene>
    <name evidence="14" type="ORF">DGYR_LOCUS7299</name>
</gene>
<evidence type="ECO:0000256" key="6">
    <source>
        <dbReference type="ARBA" id="ARBA00022490"/>
    </source>
</evidence>
<dbReference type="InterPro" id="IPR039677">
    <property type="entry name" value="RSG1"/>
</dbReference>
<evidence type="ECO:0000256" key="7">
    <source>
        <dbReference type="ARBA" id="ARBA00022794"/>
    </source>
</evidence>
<dbReference type="Pfam" id="PF00071">
    <property type="entry name" value="Ras"/>
    <property type="match status" value="1"/>
</dbReference>
<organism evidence="14 15">
    <name type="scientific">Dimorphilus gyrociliatus</name>
    <dbReference type="NCBI Taxonomy" id="2664684"/>
    <lineage>
        <taxon>Eukaryota</taxon>
        <taxon>Metazoa</taxon>
        <taxon>Spiralia</taxon>
        <taxon>Lophotrochozoa</taxon>
        <taxon>Annelida</taxon>
        <taxon>Polychaeta</taxon>
        <taxon>Polychaeta incertae sedis</taxon>
        <taxon>Dinophilidae</taxon>
        <taxon>Dimorphilus</taxon>
    </lineage>
</organism>
<proteinExistence type="inferred from homology"/>
<protein>
    <recommendedName>
        <fullName evidence="3">Ciliogenesis and planar polarity effector 2</fullName>
    </recommendedName>
    <alternativeName>
        <fullName evidence="13">REM2- and Rab-like small GTPase 1</fullName>
    </alternativeName>
</protein>
<keyword evidence="6" id="KW-0963">Cytoplasm</keyword>
<evidence type="ECO:0000256" key="10">
    <source>
        <dbReference type="ARBA" id="ARBA00023134"/>
    </source>
</evidence>
<evidence type="ECO:0000256" key="12">
    <source>
        <dbReference type="ARBA" id="ARBA00023273"/>
    </source>
</evidence>
<dbReference type="InterPro" id="IPR027417">
    <property type="entry name" value="P-loop_NTPase"/>
</dbReference>
<dbReference type="GO" id="GO:0006887">
    <property type="term" value="P:exocytosis"/>
    <property type="evidence" value="ECO:0007669"/>
    <property type="project" value="UniProtKB-KW"/>
</dbReference>
<name>A0A7I8VUA8_9ANNE</name>
<keyword evidence="11" id="KW-0206">Cytoskeleton</keyword>
<dbReference type="GO" id="GO:0005085">
    <property type="term" value="F:guanyl-nucleotide exchange factor activity"/>
    <property type="evidence" value="ECO:0007669"/>
    <property type="project" value="InterPro"/>
</dbReference>
<dbReference type="GO" id="GO:0030030">
    <property type="term" value="P:cell projection organization"/>
    <property type="evidence" value="ECO:0007669"/>
    <property type="project" value="UniProtKB-KW"/>
</dbReference>
<comment type="similarity">
    <text evidence="2">Belongs to the small GTPase superfamily. Rab family.</text>
</comment>
<evidence type="ECO:0000313" key="14">
    <source>
        <dbReference type="EMBL" id="CAD5119002.1"/>
    </source>
</evidence>
<dbReference type="AlphaFoldDB" id="A0A7I8VUA8"/>
<keyword evidence="15" id="KW-1185">Reference proteome</keyword>
<dbReference type="Gene3D" id="3.40.50.300">
    <property type="entry name" value="P-loop containing nucleotide triphosphate hydrolases"/>
    <property type="match status" value="1"/>
</dbReference>
<evidence type="ECO:0000256" key="9">
    <source>
        <dbReference type="ARBA" id="ARBA00023069"/>
    </source>
</evidence>
<keyword evidence="9" id="KW-0969">Cilium</keyword>
<keyword evidence="4" id="KW-0813">Transport</keyword>
<dbReference type="PANTHER" id="PTHR14983:SF1">
    <property type="entry name" value="CILIOGENESIS AND PLANAR POLARITY EFFECTOR 2"/>
    <property type="match status" value="1"/>
</dbReference>
<dbReference type="Proteomes" id="UP000549394">
    <property type="component" value="Unassembled WGS sequence"/>
</dbReference>
<evidence type="ECO:0000256" key="2">
    <source>
        <dbReference type="ARBA" id="ARBA00006270"/>
    </source>
</evidence>
<evidence type="ECO:0000256" key="11">
    <source>
        <dbReference type="ARBA" id="ARBA00023212"/>
    </source>
</evidence>
<accession>A0A7I8VUA8</accession>
<evidence type="ECO:0000256" key="5">
    <source>
        <dbReference type="ARBA" id="ARBA00022483"/>
    </source>
</evidence>
<keyword evidence="10" id="KW-0342">GTP-binding</keyword>
<evidence type="ECO:0000313" key="15">
    <source>
        <dbReference type="Proteomes" id="UP000549394"/>
    </source>
</evidence>
<evidence type="ECO:0000256" key="1">
    <source>
        <dbReference type="ARBA" id="ARBA00004120"/>
    </source>
</evidence>
<dbReference type="GO" id="GO:0005525">
    <property type="term" value="F:GTP binding"/>
    <property type="evidence" value="ECO:0007669"/>
    <property type="project" value="UniProtKB-KW"/>
</dbReference>
<keyword evidence="5" id="KW-0268">Exocytosis</keyword>
<dbReference type="EMBL" id="CAJFCJ010000009">
    <property type="protein sequence ID" value="CAD5119002.1"/>
    <property type="molecule type" value="Genomic_DNA"/>
</dbReference>